<dbReference type="AlphaFoldDB" id="A0A388TD87"/>
<dbReference type="Proteomes" id="UP000269352">
    <property type="component" value="Unassembled WGS sequence"/>
</dbReference>
<organism evidence="1 2">
    <name type="scientific">Termititenax aidoneus</name>
    <dbReference type="NCBI Taxonomy" id="2218524"/>
    <lineage>
        <taxon>Bacteria</taxon>
        <taxon>Bacillati</taxon>
        <taxon>Candidatus Margulisiibacteriota</taxon>
        <taxon>Candidatus Termititenacia</taxon>
        <taxon>Candidatus Termititenacales</taxon>
        <taxon>Candidatus Termititenacaceae</taxon>
        <taxon>Candidatus Termititenax</taxon>
    </lineage>
</organism>
<name>A0A388TD87_TERA1</name>
<evidence type="ECO:0000313" key="2">
    <source>
        <dbReference type="Proteomes" id="UP000269352"/>
    </source>
</evidence>
<gene>
    <name evidence="1" type="ORF">NO1_1959</name>
</gene>
<reference evidence="1 2" key="1">
    <citation type="journal article" date="2019" name="ISME J.">
        <title>Genome analyses of uncultured TG2/ZB3 bacteria in 'Margulisbacteria' specifically attached to ectosymbiotic spirochetes of protists in the termite gut.</title>
        <authorList>
            <person name="Utami Y.D."/>
            <person name="Kuwahara H."/>
            <person name="Igai K."/>
            <person name="Murakami T."/>
            <person name="Sugaya K."/>
            <person name="Morikawa T."/>
            <person name="Nagura Y."/>
            <person name="Yuki M."/>
            <person name="Deevong P."/>
            <person name="Inoue T."/>
            <person name="Kihara K."/>
            <person name="Lo N."/>
            <person name="Yamada A."/>
            <person name="Ohkuma M."/>
            <person name="Hongoh Y."/>
        </authorList>
    </citation>
    <scope>NUCLEOTIDE SEQUENCE [LARGE SCALE GENOMIC DNA]</scope>
    <source>
        <strain evidence="1">NkOx7-01</strain>
    </source>
</reference>
<dbReference type="EMBL" id="BGZN01000095">
    <property type="protein sequence ID" value="GBR74858.1"/>
    <property type="molecule type" value="Genomic_DNA"/>
</dbReference>
<keyword evidence="2" id="KW-1185">Reference proteome</keyword>
<accession>A0A388TD87</accession>
<protein>
    <submittedName>
        <fullName evidence="1">Uncharacterized protein</fullName>
    </submittedName>
</protein>
<evidence type="ECO:0000313" key="1">
    <source>
        <dbReference type="EMBL" id="GBR74858.1"/>
    </source>
</evidence>
<comment type="caution">
    <text evidence="1">The sequence shown here is derived from an EMBL/GenBank/DDBJ whole genome shotgun (WGS) entry which is preliminary data.</text>
</comment>
<proteinExistence type="predicted"/>
<sequence length="79" mass="8956">MNKCKCRECEYSSRLKIFYWPEYARDYTAGIAVVVAHSEREARELLLNADNCASTLPELAQIPEMLEIEPVAFFCHGGG</sequence>